<dbReference type="VEuPathDB" id="FungiDB:VP01_1551g2"/>
<dbReference type="EMBL" id="LAVV01006131">
    <property type="protein sequence ID" value="KNZ60449.1"/>
    <property type="molecule type" value="Genomic_DNA"/>
</dbReference>
<gene>
    <name evidence="2" type="ORF">VP01_1551g2</name>
</gene>
<evidence type="ECO:0000256" key="1">
    <source>
        <dbReference type="SAM" id="MobiDB-lite"/>
    </source>
</evidence>
<feature type="region of interest" description="Disordered" evidence="1">
    <location>
        <begin position="66"/>
        <end position="98"/>
    </location>
</feature>
<sequence length="190" mass="21279">MDNAGPSFTIYQDPPDQQQQQQQSSSTNQHIQHYSRPPLAEIRLLSWGADAHCDSSLKHEMLIPQLEPSSSSTPPDDASCVESEESKENIDSRPVDAHSFKTPPRKVIYISIIFSNFDYSFFISPPTCPQPHYAHQLQSHYNYDNIPAGPLNCPSPNLTPIFLSRDVPTGQVGRPPFGWNIRSTFPQATS</sequence>
<keyword evidence="3" id="KW-1185">Reference proteome</keyword>
<organism evidence="2 3">
    <name type="scientific">Puccinia sorghi</name>
    <dbReference type="NCBI Taxonomy" id="27349"/>
    <lineage>
        <taxon>Eukaryota</taxon>
        <taxon>Fungi</taxon>
        <taxon>Dikarya</taxon>
        <taxon>Basidiomycota</taxon>
        <taxon>Pucciniomycotina</taxon>
        <taxon>Pucciniomycetes</taxon>
        <taxon>Pucciniales</taxon>
        <taxon>Pucciniaceae</taxon>
        <taxon>Puccinia</taxon>
    </lineage>
</organism>
<dbReference type="AlphaFoldDB" id="A0A0L6VIB2"/>
<protein>
    <submittedName>
        <fullName evidence="2">Uncharacterized protein</fullName>
    </submittedName>
</protein>
<accession>A0A0L6VIB2</accession>
<evidence type="ECO:0000313" key="2">
    <source>
        <dbReference type="EMBL" id="KNZ60449.1"/>
    </source>
</evidence>
<name>A0A0L6VIB2_9BASI</name>
<comment type="caution">
    <text evidence="2">The sequence shown here is derived from an EMBL/GenBank/DDBJ whole genome shotgun (WGS) entry which is preliminary data.</text>
</comment>
<proteinExistence type="predicted"/>
<dbReference type="Proteomes" id="UP000037035">
    <property type="component" value="Unassembled WGS sequence"/>
</dbReference>
<feature type="compositionally biased region" description="Basic and acidic residues" evidence="1">
    <location>
        <begin position="84"/>
        <end position="98"/>
    </location>
</feature>
<dbReference type="OrthoDB" id="2505897at2759"/>
<feature type="compositionally biased region" description="Low complexity" evidence="1">
    <location>
        <begin position="12"/>
        <end position="26"/>
    </location>
</feature>
<feature type="region of interest" description="Disordered" evidence="1">
    <location>
        <begin position="1"/>
        <end position="35"/>
    </location>
</feature>
<evidence type="ECO:0000313" key="3">
    <source>
        <dbReference type="Proteomes" id="UP000037035"/>
    </source>
</evidence>
<reference evidence="2 3" key="1">
    <citation type="submission" date="2015-08" db="EMBL/GenBank/DDBJ databases">
        <title>Next Generation Sequencing and Analysis of the Genome of Puccinia sorghi L Schw, the Causal Agent of Maize Common Rust.</title>
        <authorList>
            <person name="Rochi L."/>
            <person name="Burguener G."/>
            <person name="Darino M."/>
            <person name="Turjanski A."/>
            <person name="Kreff E."/>
            <person name="Dieguez M.J."/>
            <person name="Sacco F."/>
        </authorList>
    </citation>
    <scope>NUCLEOTIDE SEQUENCE [LARGE SCALE GENOMIC DNA]</scope>
    <source>
        <strain evidence="2 3">RO10H11247</strain>
    </source>
</reference>